<dbReference type="Pfam" id="PF00808">
    <property type="entry name" value="CBFD_NFYB_HMF"/>
    <property type="match status" value="1"/>
</dbReference>
<evidence type="ECO:0000256" key="1">
    <source>
        <dbReference type="ARBA" id="ARBA00004123"/>
    </source>
</evidence>
<evidence type="ECO:0000256" key="3">
    <source>
        <dbReference type="SAM" id="MobiDB-lite"/>
    </source>
</evidence>
<keyword evidence="2" id="KW-0539">Nucleus</keyword>
<feature type="compositionally biased region" description="Polar residues" evidence="3">
    <location>
        <begin position="226"/>
        <end position="244"/>
    </location>
</feature>
<organism evidence="5 6">
    <name type="scientific">Papiliotrema laurentii</name>
    <name type="common">Cryptococcus laurentii</name>
    <dbReference type="NCBI Taxonomy" id="5418"/>
    <lineage>
        <taxon>Eukaryota</taxon>
        <taxon>Fungi</taxon>
        <taxon>Dikarya</taxon>
        <taxon>Basidiomycota</taxon>
        <taxon>Agaricomycotina</taxon>
        <taxon>Tremellomycetes</taxon>
        <taxon>Tremellales</taxon>
        <taxon>Rhynchogastremaceae</taxon>
        <taxon>Papiliotrema</taxon>
    </lineage>
</organism>
<dbReference type="GO" id="GO:0046982">
    <property type="term" value="F:protein heterodimerization activity"/>
    <property type="evidence" value="ECO:0007669"/>
    <property type="project" value="InterPro"/>
</dbReference>
<dbReference type="GO" id="GO:0006261">
    <property type="term" value="P:DNA-templated DNA replication"/>
    <property type="evidence" value="ECO:0007669"/>
    <property type="project" value="TreeGrafter"/>
</dbReference>
<dbReference type="AlphaFoldDB" id="A0AAD9CX29"/>
<reference evidence="5" key="1">
    <citation type="submission" date="2023-02" db="EMBL/GenBank/DDBJ databases">
        <title>Identification and recombinant expression of a fungal hydrolase from Papiliotrema laurentii that hydrolyzes apple cutin and clears colloidal polyester polyurethane.</title>
        <authorList>
            <consortium name="DOE Joint Genome Institute"/>
            <person name="Roman V.A."/>
            <person name="Bojanowski C."/>
            <person name="Crable B.R."/>
            <person name="Wagner D.N."/>
            <person name="Hung C.S."/>
            <person name="Nadeau L.J."/>
            <person name="Schratz L."/>
            <person name="Haridas S."/>
            <person name="Pangilinan J."/>
            <person name="Lipzen A."/>
            <person name="Na H."/>
            <person name="Yan M."/>
            <person name="Ng V."/>
            <person name="Grigoriev I.V."/>
            <person name="Spatafora J.W."/>
            <person name="Barlow D."/>
            <person name="Biffinger J."/>
            <person name="Kelley-Loughnane N."/>
            <person name="Varaljay V.A."/>
            <person name="Crookes-Goodson W.J."/>
        </authorList>
    </citation>
    <scope>NUCLEOTIDE SEQUENCE</scope>
    <source>
        <strain evidence="5">5307AH</strain>
    </source>
</reference>
<sequence>MGRSTRMTRRRRRSTPWAEVSGIEPVLPGVSADCLGSKQKQKRVIKQRVSLMEKQRGTTVFPIARIRKIIKADKDLDMMTGEAVFMIAVATEYFIQHFMEEGLTKAQLDRRKLVTYKDLASVVSRSDEFDFLRDVIPMPIPMSEALELRRQKLLLDENPTLYEDSPAIPGENNHDDLPPLALSTNPLYPNAIVKRPPNTHAKTSQRTKAPPGPSAPKVVTGKNAPVCTSSTPHSLPTRGSSRRSLVTADAEASVQELRDEQAQSAEGQGAEDDEAMEVD</sequence>
<feature type="region of interest" description="Disordered" evidence="3">
    <location>
        <begin position="164"/>
        <end position="279"/>
    </location>
</feature>
<gene>
    <name evidence="5" type="ORF">DB88DRAFT_388692</name>
</gene>
<evidence type="ECO:0000256" key="2">
    <source>
        <dbReference type="ARBA" id="ARBA00023242"/>
    </source>
</evidence>
<feature type="compositionally biased region" description="Acidic residues" evidence="3">
    <location>
        <begin position="269"/>
        <end position="279"/>
    </location>
</feature>
<dbReference type="Gene3D" id="1.10.20.10">
    <property type="entry name" value="Histone, subunit A"/>
    <property type="match status" value="1"/>
</dbReference>
<dbReference type="Proteomes" id="UP001182556">
    <property type="component" value="Unassembled WGS sequence"/>
</dbReference>
<keyword evidence="6" id="KW-1185">Reference proteome</keyword>
<dbReference type="GO" id="GO:0008623">
    <property type="term" value="C:CHRAC"/>
    <property type="evidence" value="ECO:0007669"/>
    <property type="project" value="TreeGrafter"/>
</dbReference>
<protein>
    <submittedName>
        <fullName evidence="5">Histone-fold-containing protein</fullName>
    </submittedName>
</protein>
<dbReference type="PANTHER" id="PTHR10252:SF54">
    <property type="entry name" value="CHROMATIN ACCESSIBILITY COMPLEX PROTEIN 1"/>
    <property type="match status" value="1"/>
</dbReference>
<dbReference type="CDD" id="cd23645">
    <property type="entry name" value="HFD_Dpb3-like"/>
    <property type="match status" value="1"/>
</dbReference>
<comment type="subcellular location">
    <subcellularLocation>
        <location evidence="1">Nucleus</location>
    </subcellularLocation>
</comment>
<evidence type="ECO:0000313" key="5">
    <source>
        <dbReference type="EMBL" id="KAK1922238.1"/>
    </source>
</evidence>
<evidence type="ECO:0000313" key="6">
    <source>
        <dbReference type="Proteomes" id="UP001182556"/>
    </source>
</evidence>
<dbReference type="SUPFAM" id="SSF47113">
    <property type="entry name" value="Histone-fold"/>
    <property type="match status" value="1"/>
</dbReference>
<accession>A0AAD9CX29</accession>
<name>A0AAD9CX29_PAPLA</name>
<feature type="domain" description="Transcription factor CBF/NF-Y/archaeal histone" evidence="4">
    <location>
        <begin position="61"/>
        <end position="123"/>
    </location>
</feature>
<dbReference type="EMBL" id="JAODAN010000009">
    <property type="protein sequence ID" value="KAK1922238.1"/>
    <property type="molecule type" value="Genomic_DNA"/>
</dbReference>
<dbReference type="InterPro" id="IPR003958">
    <property type="entry name" value="CBFA_NFYB_domain"/>
</dbReference>
<comment type="caution">
    <text evidence="5">The sequence shown here is derived from an EMBL/GenBank/DDBJ whole genome shotgun (WGS) entry which is preliminary data.</text>
</comment>
<evidence type="ECO:0000259" key="4">
    <source>
        <dbReference type="Pfam" id="PF00808"/>
    </source>
</evidence>
<proteinExistence type="predicted"/>
<dbReference type="InterPro" id="IPR009072">
    <property type="entry name" value="Histone-fold"/>
</dbReference>
<dbReference type="PANTHER" id="PTHR10252">
    <property type="entry name" value="HISTONE-LIKE TRANSCRIPTION FACTOR CCAAT-RELATED"/>
    <property type="match status" value="1"/>
</dbReference>
<dbReference type="InterPro" id="IPR050568">
    <property type="entry name" value="Transcr_DNA_Rep_Reg"/>
</dbReference>